<name>A0A1Y2I4A9_9FUNG</name>
<organism evidence="3 4">
    <name type="scientific">Catenaria anguillulae PL171</name>
    <dbReference type="NCBI Taxonomy" id="765915"/>
    <lineage>
        <taxon>Eukaryota</taxon>
        <taxon>Fungi</taxon>
        <taxon>Fungi incertae sedis</taxon>
        <taxon>Blastocladiomycota</taxon>
        <taxon>Blastocladiomycetes</taxon>
        <taxon>Blastocladiales</taxon>
        <taxon>Catenariaceae</taxon>
        <taxon>Catenaria</taxon>
    </lineage>
</organism>
<dbReference type="EMBL" id="MCFL01000001">
    <property type="protein sequence ID" value="ORZ41710.1"/>
    <property type="molecule type" value="Genomic_DNA"/>
</dbReference>
<evidence type="ECO:0000256" key="2">
    <source>
        <dbReference type="SAM" id="Phobius"/>
    </source>
</evidence>
<reference evidence="3 4" key="1">
    <citation type="submission" date="2016-07" db="EMBL/GenBank/DDBJ databases">
        <title>Pervasive Adenine N6-methylation of Active Genes in Fungi.</title>
        <authorList>
            <consortium name="DOE Joint Genome Institute"/>
            <person name="Mondo S.J."/>
            <person name="Dannebaum R.O."/>
            <person name="Kuo R.C."/>
            <person name="Labutti K."/>
            <person name="Haridas S."/>
            <person name="Kuo A."/>
            <person name="Salamov A."/>
            <person name="Ahrendt S.R."/>
            <person name="Lipzen A."/>
            <person name="Sullivan W."/>
            <person name="Andreopoulos W.B."/>
            <person name="Clum A."/>
            <person name="Lindquist E."/>
            <person name="Daum C."/>
            <person name="Ramamoorthy G.K."/>
            <person name="Gryganskyi A."/>
            <person name="Culley D."/>
            <person name="Magnuson J.K."/>
            <person name="James T.Y."/>
            <person name="O'Malley M.A."/>
            <person name="Stajich J.E."/>
            <person name="Spatafora J.W."/>
            <person name="Visel A."/>
            <person name="Grigoriev I.V."/>
        </authorList>
    </citation>
    <scope>NUCLEOTIDE SEQUENCE [LARGE SCALE GENOMIC DNA]</scope>
    <source>
        <strain evidence="3 4">PL171</strain>
    </source>
</reference>
<evidence type="ECO:0000256" key="1">
    <source>
        <dbReference type="SAM" id="MobiDB-lite"/>
    </source>
</evidence>
<protein>
    <submittedName>
        <fullName evidence="3">Uncharacterized protein</fullName>
    </submittedName>
</protein>
<feature type="compositionally biased region" description="Polar residues" evidence="1">
    <location>
        <begin position="93"/>
        <end position="107"/>
    </location>
</feature>
<dbReference type="AlphaFoldDB" id="A0A1Y2I4A9"/>
<feature type="transmembrane region" description="Helical" evidence="2">
    <location>
        <begin position="201"/>
        <end position="221"/>
    </location>
</feature>
<keyword evidence="2" id="KW-0472">Membrane</keyword>
<keyword evidence="4" id="KW-1185">Reference proteome</keyword>
<keyword evidence="2" id="KW-1133">Transmembrane helix</keyword>
<evidence type="ECO:0000313" key="3">
    <source>
        <dbReference type="EMBL" id="ORZ41710.1"/>
    </source>
</evidence>
<proteinExistence type="predicted"/>
<dbReference type="Proteomes" id="UP000193411">
    <property type="component" value="Unassembled WGS sequence"/>
</dbReference>
<accession>A0A1Y2I4A9</accession>
<comment type="caution">
    <text evidence="3">The sequence shown here is derived from an EMBL/GenBank/DDBJ whole genome shotgun (WGS) entry which is preliminary data.</text>
</comment>
<feature type="region of interest" description="Disordered" evidence="1">
    <location>
        <begin position="88"/>
        <end position="107"/>
    </location>
</feature>
<keyword evidence="2" id="KW-0812">Transmembrane</keyword>
<evidence type="ECO:0000313" key="4">
    <source>
        <dbReference type="Proteomes" id="UP000193411"/>
    </source>
</evidence>
<gene>
    <name evidence="3" type="ORF">BCR44DRAFT_1012214</name>
</gene>
<sequence length="273" mass="30382">MAMSAFRNKLERALLAFHQATAMDMLNPSRRLVRLLMNDDWQFVPGICFLAVYFVRFGHIEQLDISACCEMRIDTLIPFCDPDIEYSPHGTRNEGSPQNTHTTDIQPSALRSSTLTLTVRHISGEQRFPYPTNSNSPTSITPSLGYCALGAVRPPHLATIMVSAGIFNTAASCRNFTTVSTAIARRLQRSCSLPTRETGRMIGISVVCFLYGLLASFILAARIPTPSSVLGSFQISCIRAFSWPVPRFLDELSRAFIPAKLVQTWVTWIHHVS</sequence>